<dbReference type="GO" id="GO:0015833">
    <property type="term" value="P:peptide transport"/>
    <property type="evidence" value="ECO:0007669"/>
    <property type="project" value="InterPro"/>
</dbReference>
<protein>
    <submittedName>
        <fullName evidence="9">ABC transporter ATP-binding protein</fullName>
    </submittedName>
</protein>
<evidence type="ECO:0000256" key="1">
    <source>
        <dbReference type="ARBA" id="ARBA00004202"/>
    </source>
</evidence>
<feature type="domain" description="ABC transporter" evidence="8">
    <location>
        <begin position="7"/>
        <end position="271"/>
    </location>
</feature>
<keyword evidence="6 9" id="KW-0067">ATP-binding</keyword>
<dbReference type="InterPro" id="IPR017871">
    <property type="entry name" value="ABC_transporter-like_CS"/>
</dbReference>
<evidence type="ECO:0000259" key="8">
    <source>
        <dbReference type="PROSITE" id="PS50893"/>
    </source>
</evidence>
<organism evidence="9 10">
    <name type="scientific">Halanaerobium polyolivorans</name>
    <dbReference type="NCBI Taxonomy" id="2886943"/>
    <lineage>
        <taxon>Bacteria</taxon>
        <taxon>Bacillati</taxon>
        <taxon>Bacillota</taxon>
        <taxon>Clostridia</taxon>
        <taxon>Halanaerobiales</taxon>
        <taxon>Halanaerobiaceae</taxon>
        <taxon>Halanaerobium</taxon>
    </lineage>
</organism>
<evidence type="ECO:0000256" key="5">
    <source>
        <dbReference type="ARBA" id="ARBA00022741"/>
    </source>
</evidence>
<dbReference type="InterPro" id="IPR027417">
    <property type="entry name" value="P-loop_NTPase"/>
</dbReference>
<dbReference type="Pfam" id="PF00005">
    <property type="entry name" value="ABC_tran"/>
    <property type="match status" value="1"/>
</dbReference>
<evidence type="ECO:0000256" key="7">
    <source>
        <dbReference type="ARBA" id="ARBA00023136"/>
    </source>
</evidence>
<dbReference type="SMART" id="SM00382">
    <property type="entry name" value="AAA"/>
    <property type="match status" value="1"/>
</dbReference>
<gene>
    <name evidence="9" type="ORF">LJ207_08240</name>
</gene>
<dbReference type="InterPro" id="IPR013563">
    <property type="entry name" value="Oligopep_ABC_C"/>
</dbReference>
<evidence type="ECO:0000313" key="9">
    <source>
        <dbReference type="EMBL" id="MCC3145310.1"/>
    </source>
</evidence>
<comment type="similarity">
    <text evidence="2">Belongs to the ABC transporter superfamily.</text>
</comment>
<keyword evidence="7" id="KW-0472">Membrane</keyword>
<evidence type="ECO:0000256" key="3">
    <source>
        <dbReference type="ARBA" id="ARBA00022448"/>
    </source>
</evidence>
<keyword evidence="4" id="KW-1003">Cell membrane</keyword>
<dbReference type="AlphaFoldDB" id="A0AAW4X0I5"/>
<name>A0AAW4X0I5_9FIRM</name>
<keyword evidence="5" id="KW-0547">Nucleotide-binding</keyword>
<dbReference type="InterPro" id="IPR003593">
    <property type="entry name" value="AAA+_ATPase"/>
</dbReference>
<dbReference type="FunFam" id="3.40.50.300:FF:000016">
    <property type="entry name" value="Oligopeptide ABC transporter ATP-binding component"/>
    <property type="match status" value="1"/>
</dbReference>
<dbReference type="SUPFAM" id="SSF52540">
    <property type="entry name" value="P-loop containing nucleoside triphosphate hydrolases"/>
    <property type="match status" value="1"/>
</dbReference>
<dbReference type="GO" id="GO:0005524">
    <property type="term" value="F:ATP binding"/>
    <property type="evidence" value="ECO:0007669"/>
    <property type="project" value="UniProtKB-KW"/>
</dbReference>
<dbReference type="PANTHER" id="PTHR43297">
    <property type="entry name" value="OLIGOPEPTIDE TRANSPORT ATP-BINDING PROTEIN APPD"/>
    <property type="match status" value="1"/>
</dbReference>
<dbReference type="EMBL" id="JAJFAT010000010">
    <property type="protein sequence ID" value="MCC3145310.1"/>
    <property type="molecule type" value="Genomic_DNA"/>
</dbReference>
<dbReference type="PROSITE" id="PS50893">
    <property type="entry name" value="ABC_TRANSPORTER_2"/>
    <property type="match status" value="1"/>
</dbReference>
<evidence type="ECO:0000313" key="10">
    <source>
        <dbReference type="Proteomes" id="UP001199296"/>
    </source>
</evidence>
<comment type="subcellular location">
    <subcellularLocation>
        <location evidence="1">Cell membrane</location>
        <topology evidence="1">Peripheral membrane protein</topology>
    </subcellularLocation>
</comment>
<reference evidence="9 10" key="1">
    <citation type="submission" date="2021-10" db="EMBL/GenBank/DDBJ databases">
        <authorList>
            <person name="Grouzdev D.S."/>
            <person name="Pantiukh K.S."/>
            <person name="Krutkina M.S."/>
        </authorList>
    </citation>
    <scope>NUCLEOTIDE SEQUENCE [LARGE SCALE GENOMIC DNA]</scope>
    <source>
        <strain evidence="9 10">Z-7514</strain>
    </source>
</reference>
<proteinExistence type="inferred from homology"/>
<sequence>MPNNYLLEVKDLYIEFERYAGSAKVLNGVSLNISARERVGLVGESGCGKSLTVKTIMGLLPEKRIKISGEIKYKGQEILEANDALRKKITGKEMVMIFQDPMTSLNPVFSIEKQMMENIWWNYYPESSGFSLFKKKSKKKKAELKALIEKTLKEVRLSDTERILNSYPFQLSGGMRQRVLIAMALASQPSLLIADEPGTALDVTTQKQIVKLLDELIRKKDLATLMITHNLGLVRENTDKVYIMYGGNIVESAATKKIFTNPLHPYTRGLLDSVPKLTAEGVGSGIEGTVPNYFEVGEGCRFEPRCSYRIEKCKLQNPELKAEEEGHFVACYNLPGKEENNG</sequence>
<dbReference type="GO" id="GO:0005886">
    <property type="term" value="C:plasma membrane"/>
    <property type="evidence" value="ECO:0007669"/>
    <property type="project" value="UniProtKB-SubCell"/>
</dbReference>
<dbReference type="Pfam" id="PF08352">
    <property type="entry name" value="oligo_HPY"/>
    <property type="match status" value="1"/>
</dbReference>
<dbReference type="NCBIfam" id="TIGR01727">
    <property type="entry name" value="oligo_HPY"/>
    <property type="match status" value="1"/>
</dbReference>
<evidence type="ECO:0000256" key="2">
    <source>
        <dbReference type="ARBA" id="ARBA00005417"/>
    </source>
</evidence>
<dbReference type="GO" id="GO:0016887">
    <property type="term" value="F:ATP hydrolysis activity"/>
    <property type="evidence" value="ECO:0007669"/>
    <property type="project" value="InterPro"/>
</dbReference>
<keyword evidence="10" id="KW-1185">Reference proteome</keyword>
<accession>A0AAW4X0I5</accession>
<dbReference type="Proteomes" id="UP001199296">
    <property type="component" value="Unassembled WGS sequence"/>
</dbReference>
<evidence type="ECO:0000256" key="4">
    <source>
        <dbReference type="ARBA" id="ARBA00022475"/>
    </source>
</evidence>
<dbReference type="PROSITE" id="PS00211">
    <property type="entry name" value="ABC_TRANSPORTER_1"/>
    <property type="match status" value="1"/>
</dbReference>
<dbReference type="InterPro" id="IPR003439">
    <property type="entry name" value="ABC_transporter-like_ATP-bd"/>
</dbReference>
<keyword evidence="3" id="KW-0813">Transport</keyword>
<dbReference type="InterPro" id="IPR050388">
    <property type="entry name" value="ABC_Ni/Peptide_Import"/>
</dbReference>
<dbReference type="RefSeq" id="WP_229345936.1">
    <property type="nucleotide sequence ID" value="NZ_JAJFAT010000010.1"/>
</dbReference>
<comment type="caution">
    <text evidence="9">The sequence shown here is derived from an EMBL/GenBank/DDBJ whole genome shotgun (WGS) entry which is preliminary data.</text>
</comment>
<dbReference type="PANTHER" id="PTHR43297:SF2">
    <property type="entry name" value="DIPEPTIDE TRANSPORT ATP-BINDING PROTEIN DPPD"/>
    <property type="match status" value="1"/>
</dbReference>
<dbReference type="Gene3D" id="3.40.50.300">
    <property type="entry name" value="P-loop containing nucleotide triphosphate hydrolases"/>
    <property type="match status" value="1"/>
</dbReference>
<dbReference type="CDD" id="cd03257">
    <property type="entry name" value="ABC_NikE_OppD_transporters"/>
    <property type="match status" value="1"/>
</dbReference>
<evidence type="ECO:0000256" key="6">
    <source>
        <dbReference type="ARBA" id="ARBA00022840"/>
    </source>
</evidence>